<dbReference type="HOGENOM" id="CLU_402860_0_0_1"/>
<dbReference type="PANTHER" id="PTHR43991:SF9">
    <property type="entry name" value="DUF2415 DOMAIN-CONTAINING PROTEIN"/>
    <property type="match status" value="1"/>
</dbReference>
<feature type="compositionally biased region" description="Low complexity" evidence="1">
    <location>
        <begin position="585"/>
        <end position="598"/>
    </location>
</feature>
<reference evidence="4" key="1">
    <citation type="journal article" date="2011" name="Proc. Natl. Acad. Sci. U.S.A.">
        <title>Obligate biotrophy features unraveled by the genomic analysis of rust fungi.</title>
        <authorList>
            <person name="Duplessis S."/>
            <person name="Cuomo C.A."/>
            <person name="Lin Y.-C."/>
            <person name="Aerts A."/>
            <person name="Tisserant E."/>
            <person name="Veneault-Fourrey C."/>
            <person name="Joly D.L."/>
            <person name="Hacquard S."/>
            <person name="Amselem J."/>
            <person name="Cantarel B.L."/>
            <person name="Chiu R."/>
            <person name="Coutinho P.M."/>
            <person name="Feau N."/>
            <person name="Field M."/>
            <person name="Frey P."/>
            <person name="Gelhaye E."/>
            <person name="Goldberg J."/>
            <person name="Grabherr M.G."/>
            <person name="Kodira C.D."/>
            <person name="Kohler A."/>
            <person name="Kuees U."/>
            <person name="Lindquist E.A."/>
            <person name="Lucas S.M."/>
            <person name="Mago R."/>
            <person name="Mauceli E."/>
            <person name="Morin E."/>
            <person name="Murat C."/>
            <person name="Pangilinan J.L."/>
            <person name="Park R."/>
            <person name="Pearson M."/>
            <person name="Quesneville H."/>
            <person name="Rouhier N."/>
            <person name="Sakthikumar S."/>
            <person name="Salamov A.A."/>
            <person name="Schmutz J."/>
            <person name="Selles B."/>
            <person name="Shapiro H."/>
            <person name="Tanguay P."/>
            <person name="Tuskan G.A."/>
            <person name="Henrissat B."/>
            <person name="Van de Peer Y."/>
            <person name="Rouze P."/>
            <person name="Ellis J.G."/>
            <person name="Dodds P.N."/>
            <person name="Schein J.E."/>
            <person name="Zhong S."/>
            <person name="Hamelin R.C."/>
            <person name="Grigoriev I.V."/>
            <person name="Szabo L.J."/>
            <person name="Martin F."/>
        </authorList>
    </citation>
    <scope>NUCLEOTIDE SEQUENCE [LARGE SCALE GENOMIC DNA]</scope>
    <source>
        <strain evidence="4">98AG31 / pathotype 3-4-7</strain>
    </source>
</reference>
<dbReference type="GeneID" id="18933304"/>
<dbReference type="VEuPathDB" id="FungiDB:MELLADRAFT_79680"/>
<feature type="compositionally biased region" description="Polar residues" evidence="1">
    <location>
        <begin position="170"/>
        <end position="189"/>
    </location>
</feature>
<evidence type="ECO:0000313" key="3">
    <source>
        <dbReference type="EMBL" id="EGF98521.1"/>
    </source>
</evidence>
<dbReference type="SMART" id="SM00320">
    <property type="entry name" value="WD40"/>
    <property type="match status" value="3"/>
</dbReference>
<dbReference type="PANTHER" id="PTHR43991">
    <property type="entry name" value="WD REPEAT PROTEIN (AFU_ORTHOLOGUE AFUA_8G05640)-RELATED"/>
    <property type="match status" value="1"/>
</dbReference>
<dbReference type="InterPro" id="IPR036322">
    <property type="entry name" value="WD40_repeat_dom_sf"/>
</dbReference>
<feature type="compositionally biased region" description="Acidic residues" evidence="1">
    <location>
        <begin position="416"/>
        <end position="426"/>
    </location>
</feature>
<dbReference type="Pfam" id="PF10313">
    <property type="entry name" value="DUF2415"/>
    <property type="match status" value="1"/>
</dbReference>
<organism evidence="4">
    <name type="scientific">Melampsora larici-populina (strain 98AG31 / pathotype 3-4-7)</name>
    <name type="common">Poplar leaf rust fungus</name>
    <dbReference type="NCBI Taxonomy" id="747676"/>
    <lineage>
        <taxon>Eukaryota</taxon>
        <taxon>Fungi</taxon>
        <taxon>Dikarya</taxon>
        <taxon>Basidiomycota</taxon>
        <taxon>Pucciniomycotina</taxon>
        <taxon>Pucciniomycetes</taxon>
        <taxon>Pucciniales</taxon>
        <taxon>Melampsoraceae</taxon>
        <taxon>Melampsora</taxon>
    </lineage>
</organism>
<dbReference type="Proteomes" id="UP000001072">
    <property type="component" value="Unassembled WGS sequence"/>
</dbReference>
<feature type="region of interest" description="Disordered" evidence="1">
    <location>
        <begin position="170"/>
        <end position="194"/>
    </location>
</feature>
<feature type="region of interest" description="Disordered" evidence="1">
    <location>
        <begin position="580"/>
        <end position="607"/>
    </location>
</feature>
<dbReference type="EMBL" id="GL883175">
    <property type="protein sequence ID" value="EGF98521.1"/>
    <property type="molecule type" value="Genomic_DNA"/>
</dbReference>
<feature type="domain" description="DUF2415" evidence="2">
    <location>
        <begin position="319"/>
        <end position="355"/>
    </location>
</feature>
<feature type="compositionally biased region" description="Basic and acidic residues" evidence="1">
    <location>
        <begin position="427"/>
        <end position="450"/>
    </location>
</feature>
<dbReference type="KEGG" id="mlr:MELLADRAFT_79680"/>
<dbReference type="InParanoid" id="F4SA05"/>
<feature type="compositionally biased region" description="Acidic residues" evidence="1">
    <location>
        <begin position="546"/>
        <end position="560"/>
    </location>
</feature>
<dbReference type="RefSeq" id="XP_007418225.1">
    <property type="nucleotide sequence ID" value="XM_007418163.1"/>
</dbReference>
<proteinExistence type="predicted"/>
<dbReference type="SUPFAM" id="SSF50978">
    <property type="entry name" value="WD40 repeat-like"/>
    <property type="match status" value="1"/>
</dbReference>
<dbReference type="OrthoDB" id="64353at2759"/>
<feature type="compositionally biased region" description="Low complexity" evidence="1">
    <location>
        <begin position="521"/>
        <end position="530"/>
    </location>
</feature>
<dbReference type="STRING" id="747676.F4SA05"/>
<dbReference type="AlphaFoldDB" id="F4SA05"/>
<protein>
    <recommendedName>
        <fullName evidence="2">DUF2415 domain-containing protein</fullName>
    </recommendedName>
</protein>
<accession>F4SA05</accession>
<feature type="region of interest" description="Disordered" evidence="1">
    <location>
        <begin position="14"/>
        <end position="34"/>
    </location>
</feature>
<evidence type="ECO:0000256" key="1">
    <source>
        <dbReference type="SAM" id="MobiDB-lite"/>
    </source>
</evidence>
<keyword evidence="4" id="KW-1185">Reference proteome</keyword>
<feature type="region of interest" description="Disordered" evidence="1">
    <location>
        <begin position="397"/>
        <end position="563"/>
    </location>
</feature>
<name>F4SA05_MELLP</name>
<dbReference type="eggNOG" id="KOG4532">
    <property type="taxonomic scope" value="Eukaryota"/>
</dbReference>
<dbReference type="Gene3D" id="2.130.10.10">
    <property type="entry name" value="YVTN repeat-like/Quinoprotein amine dehydrogenase"/>
    <property type="match status" value="1"/>
</dbReference>
<dbReference type="InterPro" id="IPR001680">
    <property type="entry name" value="WD40_rpt"/>
</dbReference>
<evidence type="ECO:0000313" key="4">
    <source>
        <dbReference type="Proteomes" id="UP000001072"/>
    </source>
</evidence>
<evidence type="ECO:0000259" key="2">
    <source>
        <dbReference type="Pfam" id="PF10313"/>
    </source>
</evidence>
<feature type="compositionally biased region" description="Low complexity" evidence="1">
    <location>
        <begin position="501"/>
        <end position="514"/>
    </location>
</feature>
<feature type="compositionally biased region" description="Low complexity" evidence="1">
    <location>
        <begin position="473"/>
        <end position="485"/>
    </location>
</feature>
<dbReference type="InterPro" id="IPR015943">
    <property type="entry name" value="WD40/YVTN_repeat-like_dom_sf"/>
</dbReference>
<dbReference type="InterPro" id="IPR019417">
    <property type="entry name" value="DUF2415"/>
</dbReference>
<gene>
    <name evidence="3" type="ORF">MELLADRAFT_79680</name>
</gene>
<sequence length="734" mass="81016">MSILTLGNNLKQNASTSRRPFFERNRTTHPARSTISHPQLRDLLICPDLPHHVQTISGNGVDTHLLGQYTMSLMDVPTSFAPNCLVHGCGMMAMGGENADLLIRSTDITSKWEIKTQTGRSIVNSACFHQFSNSFNPQLLVCNNDQTITQYDISKVTEIQAAASNSLSVDTSHHLPTTTSASNRIGSQDNNDEERIQADEKPILTSQGSIHLPVPVNHCSISQDSRLMVAVGDSNEVFLYDCHNSTTSNSTSITSWNSKTKKLHLPGVSSSTGSFSTSWNQSSDKFAVASEGEVVVVFDIKMLDKPLLVKKTTQNGRAGAARVVKFTPEGPNELLAFTEHRSLVHVIDARTFDPDHDETLIVPTPLPGINPNPIRLPPGTIRLSSLNDNRLIQSWMRGSTSHRSSTEEGEVNVLPETEEEEGEGEGEERQRSLDEPSRERRRSEGGHGMEEVLWGELGENRGSGNGTEENAYRSSLVRRSNRLSNGIGRNERNGTRWAGVGTSNSTSGSSNSNNVRIGFPSSSSNLNSNSIPSMTRRNRRNHERTEDEGEGEEDEEEECIIQEMVPNDLEITRLFNQRERELHQSSTVSDSTSSSGSTNQNNLIIRSNPIETNTRRIQIGGSSLRMINLQGSSTSGNLGLEHTSNLTESFNEQIRRLTNRNLHQTWLDVSSGSMGQGALGLHHHHHLRSGMWDDLVGVSWTIDGEYLVSGTEVGLVEWKVKRCFRTGFGDSRLC</sequence>